<dbReference type="AlphaFoldDB" id="A0AA39MW68"/>
<accession>A0AA39MW68</accession>
<dbReference type="InterPro" id="IPR035992">
    <property type="entry name" value="Ricin_B-like_lectins"/>
</dbReference>
<evidence type="ECO:0000313" key="2">
    <source>
        <dbReference type="Proteomes" id="UP001175226"/>
    </source>
</evidence>
<gene>
    <name evidence="1" type="ORF">EV421DRAFT_1785727</name>
</gene>
<keyword evidence="2" id="KW-1185">Reference proteome</keyword>
<dbReference type="SUPFAM" id="SSF50370">
    <property type="entry name" value="Ricin B-like lectins"/>
    <property type="match status" value="1"/>
</dbReference>
<dbReference type="Gene3D" id="2.80.10.50">
    <property type="match status" value="1"/>
</dbReference>
<name>A0AA39MW68_9AGAR</name>
<reference evidence="1" key="1">
    <citation type="submission" date="2023-06" db="EMBL/GenBank/DDBJ databases">
        <authorList>
            <consortium name="Lawrence Berkeley National Laboratory"/>
            <person name="Ahrendt S."/>
            <person name="Sahu N."/>
            <person name="Indic B."/>
            <person name="Wong-Bajracharya J."/>
            <person name="Merenyi Z."/>
            <person name="Ke H.-M."/>
            <person name="Monk M."/>
            <person name="Kocsube S."/>
            <person name="Drula E."/>
            <person name="Lipzen A."/>
            <person name="Balint B."/>
            <person name="Henrissat B."/>
            <person name="Andreopoulos B."/>
            <person name="Martin F.M."/>
            <person name="Harder C.B."/>
            <person name="Rigling D."/>
            <person name="Ford K.L."/>
            <person name="Foster G.D."/>
            <person name="Pangilinan J."/>
            <person name="Papanicolaou A."/>
            <person name="Barry K."/>
            <person name="LaButti K."/>
            <person name="Viragh M."/>
            <person name="Koriabine M."/>
            <person name="Yan M."/>
            <person name="Riley R."/>
            <person name="Champramary S."/>
            <person name="Plett K.L."/>
            <person name="Tsai I.J."/>
            <person name="Slot J."/>
            <person name="Sipos G."/>
            <person name="Plett J."/>
            <person name="Nagy L.G."/>
            <person name="Grigoriev I.V."/>
        </authorList>
    </citation>
    <scope>NUCLEOTIDE SEQUENCE</scope>
    <source>
        <strain evidence="1">FPL87.14</strain>
    </source>
</reference>
<evidence type="ECO:0008006" key="3">
    <source>
        <dbReference type="Google" id="ProtNLM"/>
    </source>
</evidence>
<evidence type="ECO:0000313" key="1">
    <source>
        <dbReference type="EMBL" id="KAK0448085.1"/>
    </source>
</evidence>
<sequence length="336" mass="37157">MDPLTHTREVDHVYFLILYKPRTRTYVPHSISHFPTLTISHSNYFDTPLSPVMHDLQPGIYTIQLADANPERRKAYTVELSGQDSKTIIGYPCHEGKNQQWEFATLGAGYSIRNVRNGSYMSIDFKESLPEFRPQVVASSFPAVFYVKLHETDDGVYRILSNSEYGFSMNIEAEGLAPVFLSKQRPNADSSQLWTLRRLRECEDAPVSSSAVQLTTHTSNITIMSPTVKTVRGSVVSNTGDAFTAVFNIDGKQHVFVATIGDGAHSPPFYSFTTVTLGYEHIGDLSGPYKFSVTVDSNLSISATKGGRGWKMHGSLASAVAPPSRISNVEGTWFSA</sequence>
<dbReference type="EMBL" id="JAUEPT010000010">
    <property type="protein sequence ID" value="KAK0448085.1"/>
    <property type="molecule type" value="Genomic_DNA"/>
</dbReference>
<proteinExistence type="predicted"/>
<comment type="caution">
    <text evidence="1">The sequence shown here is derived from an EMBL/GenBank/DDBJ whole genome shotgun (WGS) entry which is preliminary data.</text>
</comment>
<protein>
    <recommendedName>
        <fullName evidence="3">Ricin B lectin domain-containing protein</fullName>
    </recommendedName>
</protein>
<dbReference type="Proteomes" id="UP001175226">
    <property type="component" value="Unassembled WGS sequence"/>
</dbReference>
<organism evidence="1 2">
    <name type="scientific">Armillaria borealis</name>
    <dbReference type="NCBI Taxonomy" id="47425"/>
    <lineage>
        <taxon>Eukaryota</taxon>
        <taxon>Fungi</taxon>
        <taxon>Dikarya</taxon>
        <taxon>Basidiomycota</taxon>
        <taxon>Agaricomycotina</taxon>
        <taxon>Agaricomycetes</taxon>
        <taxon>Agaricomycetidae</taxon>
        <taxon>Agaricales</taxon>
        <taxon>Marasmiineae</taxon>
        <taxon>Physalacriaceae</taxon>
        <taxon>Armillaria</taxon>
    </lineage>
</organism>